<dbReference type="GO" id="GO:0046872">
    <property type="term" value="F:metal ion binding"/>
    <property type="evidence" value="ECO:0007669"/>
    <property type="project" value="UniProtKB-KW"/>
</dbReference>
<accession>A0A5C6C5I6</accession>
<feature type="chain" id="PRO_5022911254" evidence="6">
    <location>
        <begin position="25"/>
        <end position="488"/>
    </location>
</feature>
<feature type="domain" description="Sulfatase N-terminal" evidence="7">
    <location>
        <begin position="30"/>
        <end position="348"/>
    </location>
</feature>
<dbReference type="GO" id="GO:0004065">
    <property type="term" value="F:arylsulfatase activity"/>
    <property type="evidence" value="ECO:0007669"/>
    <property type="project" value="UniProtKB-EC"/>
</dbReference>
<dbReference type="EMBL" id="SJPU01000001">
    <property type="protein sequence ID" value="TWU19267.1"/>
    <property type="molecule type" value="Genomic_DNA"/>
</dbReference>
<proteinExistence type="inferred from homology"/>
<organism evidence="8 9">
    <name type="scientific">Allorhodopirellula heiligendammensis</name>
    <dbReference type="NCBI Taxonomy" id="2714739"/>
    <lineage>
        <taxon>Bacteria</taxon>
        <taxon>Pseudomonadati</taxon>
        <taxon>Planctomycetota</taxon>
        <taxon>Planctomycetia</taxon>
        <taxon>Pirellulales</taxon>
        <taxon>Pirellulaceae</taxon>
        <taxon>Allorhodopirellula</taxon>
    </lineage>
</organism>
<dbReference type="EC" id="3.1.6.1" evidence="8"/>
<dbReference type="PROSITE" id="PS00149">
    <property type="entry name" value="SULFATASE_2"/>
    <property type="match status" value="1"/>
</dbReference>
<keyword evidence="4" id="KW-0106">Calcium</keyword>
<dbReference type="Proteomes" id="UP000319908">
    <property type="component" value="Unassembled WGS sequence"/>
</dbReference>
<reference evidence="8 9" key="1">
    <citation type="journal article" date="2020" name="Antonie Van Leeuwenhoek">
        <title>Rhodopirellula heiligendammensis sp. nov., Rhodopirellula pilleata sp. nov., and Rhodopirellula solitaria sp. nov. isolated from natural or artificial marine surfaces in Northern Germany and California, USA, and emended description of the genus Rhodopirellula.</title>
        <authorList>
            <person name="Kallscheuer N."/>
            <person name="Wiegand S."/>
            <person name="Jogler M."/>
            <person name="Boedeker C."/>
            <person name="Peeters S.H."/>
            <person name="Rast P."/>
            <person name="Heuer A."/>
            <person name="Jetten M.S.M."/>
            <person name="Rohde M."/>
            <person name="Jogler C."/>
        </authorList>
    </citation>
    <scope>NUCLEOTIDE SEQUENCE [LARGE SCALE GENOMIC DNA]</scope>
    <source>
        <strain evidence="8 9">Poly21</strain>
    </source>
</reference>
<keyword evidence="3 8" id="KW-0378">Hydrolase</keyword>
<dbReference type="PANTHER" id="PTHR42693:SF53">
    <property type="entry name" value="ENDO-4-O-SULFATASE"/>
    <property type="match status" value="1"/>
</dbReference>
<keyword evidence="2" id="KW-0479">Metal-binding</keyword>
<feature type="signal peptide" evidence="6">
    <location>
        <begin position="1"/>
        <end position="24"/>
    </location>
</feature>
<dbReference type="InterPro" id="IPR000917">
    <property type="entry name" value="Sulfatase_N"/>
</dbReference>
<evidence type="ECO:0000259" key="7">
    <source>
        <dbReference type="Pfam" id="PF00884"/>
    </source>
</evidence>
<evidence type="ECO:0000256" key="2">
    <source>
        <dbReference type="ARBA" id="ARBA00022723"/>
    </source>
</evidence>
<sequence length="488" mass="54291">MVYRLTLRILLAASFAWICGSARADSPSPPNLLILLADDMGYGDLSCTHSVYLRTPHIDALAESGVMCSAAYVASSVCSPSRAGLMTGRDPRRFGYESNLNQSAAAYGTRPELLGLAPSEHSVGDQLRSAGYATALIGKWHLGSGPGFHPNRRGFDYFCGMIGGHHDYFPEPAKNQLERNGEPLREFSSPYLTDFFTDEGIRWIDQQSERAEKVRKPWMLMISYNAPHTPMQATEADLARFDRIQNPKRRIYAAMVWALDRGVGRIVEHLKSTGHYENTMIVFFADNGGATNNGSWNGPYSGAKGSLREGGVRVPMIWSWPGHFPEKTLHRGVVSSLDVVPTFMAAAGQDLMPLKDPPSHEDAKNRRRGVKRYGAYDGIDLIPQLSGDKPPVHRTLFWRLQGQTSVRDGEDKLISLAHRPAQMFRPDTDAAEDKDLSQESATRFNELYSKLGEWEFSLPTVPLWGSSPIWSGDSAEIYDSWQPKPEPE</sequence>
<comment type="caution">
    <text evidence="8">The sequence shown here is derived from an EMBL/GenBank/DDBJ whole genome shotgun (WGS) entry which is preliminary data.</text>
</comment>
<dbReference type="Gene3D" id="3.40.720.10">
    <property type="entry name" value="Alkaline Phosphatase, subunit A"/>
    <property type="match status" value="1"/>
</dbReference>
<dbReference type="PANTHER" id="PTHR42693">
    <property type="entry name" value="ARYLSULFATASE FAMILY MEMBER"/>
    <property type="match status" value="1"/>
</dbReference>
<protein>
    <submittedName>
        <fullName evidence="8">Arylsulfatase</fullName>
        <ecNumber evidence="8">3.1.6.1</ecNumber>
    </submittedName>
</protein>
<dbReference type="InterPro" id="IPR017850">
    <property type="entry name" value="Alkaline_phosphatase_core_sf"/>
</dbReference>
<evidence type="ECO:0000313" key="8">
    <source>
        <dbReference type="EMBL" id="TWU19267.1"/>
    </source>
</evidence>
<evidence type="ECO:0000256" key="5">
    <source>
        <dbReference type="SAM" id="MobiDB-lite"/>
    </source>
</evidence>
<dbReference type="OrthoDB" id="9783154at2"/>
<feature type="region of interest" description="Disordered" evidence="5">
    <location>
        <begin position="468"/>
        <end position="488"/>
    </location>
</feature>
<dbReference type="SUPFAM" id="SSF53649">
    <property type="entry name" value="Alkaline phosphatase-like"/>
    <property type="match status" value="1"/>
</dbReference>
<dbReference type="PROSITE" id="PS00523">
    <property type="entry name" value="SULFATASE_1"/>
    <property type="match status" value="1"/>
</dbReference>
<comment type="similarity">
    <text evidence="1">Belongs to the sulfatase family.</text>
</comment>
<name>A0A5C6C5I6_9BACT</name>
<evidence type="ECO:0000256" key="1">
    <source>
        <dbReference type="ARBA" id="ARBA00008779"/>
    </source>
</evidence>
<keyword evidence="9" id="KW-1185">Reference proteome</keyword>
<keyword evidence="6" id="KW-0732">Signal</keyword>
<evidence type="ECO:0000313" key="9">
    <source>
        <dbReference type="Proteomes" id="UP000319908"/>
    </source>
</evidence>
<dbReference type="AlphaFoldDB" id="A0A5C6C5I6"/>
<feature type="region of interest" description="Disordered" evidence="5">
    <location>
        <begin position="350"/>
        <end position="369"/>
    </location>
</feature>
<gene>
    <name evidence="8" type="primary">atsA_18</name>
    <name evidence="8" type="ORF">Poly21_14390</name>
</gene>
<dbReference type="InterPro" id="IPR050738">
    <property type="entry name" value="Sulfatase"/>
</dbReference>
<evidence type="ECO:0000256" key="6">
    <source>
        <dbReference type="SAM" id="SignalP"/>
    </source>
</evidence>
<evidence type="ECO:0000256" key="3">
    <source>
        <dbReference type="ARBA" id="ARBA00022801"/>
    </source>
</evidence>
<dbReference type="InterPro" id="IPR024607">
    <property type="entry name" value="Sulfatase_CS"/>
</dbReference>
<dbReference type="Pfam" id="PF00884">
    <property type="entry name" value="Sulfatase"/>
    <property type="match status" value="1"/>
</dbReference>
<evidence type="ECO:0000256" key="4">
    <source>
        <dbReference type="ARBA" id="ARBA00022837"/>
    </source>
</evidence>